<sequence>MVLKVEHELHHRRRGRNLGLGLVLVGFVAIVFGLTVVKVLGLGDIRVIEGADHVASPTQEIIAAERAAAEAAGAGEDGE</sequence>
<reference evidence="2 3" key="1">
    <citation type="submission" date="2013-01" db="EMBL/GenBank/DDBJ databases">
        <authorList>
            <person name="Fiebig A."/>
            <person name="Goeker M."/>
            <person name="Klenk H.-P.P."/>
        </authorList>
    </citation>
    <scope>NUCLEOTIDE SEQUENCE [LARGE SCALE GENOMIC DNA]</scope>
    <source>
        <strain evidence="2 3">DSM 24838</strain>
    </source>
</reference>
<evidence type="ECO:0000313" key="3">
    <source>
        <dbReference type="Proteomes" id="UP000035100"/>
    </source>
</evidence>
<protein>
    <recommendedName>
        <fullName evidence="4">Cytochrome C oxidase assembly protein</fullName>
    </recommendedName>
</protein>
<dbReference type="STRING" id="1123501.Wenmar_03411"/>
<dbReference type="AlphaFoldDB" id="A0A0D0P8Q5"/>
<dbReference type="eggNOG" id="ENOG50339KW">
    <property type="taxonomic scope" value="Bacteria"/>
</dbReference>
<keyword evidence="1" id="KW-0472">Membrane</keyword>
<proteinExistence type="predicted"/>
<gene>
    <name evidence="2" type="ORF">Wenmar_03411</name>
</gene>
<dbReference type="PATRIC" id="fig|1123501.6.peg.3537"/>
<accession>A0A0D0P8Q5</accession>
<comment type="caution">
    <text evidence="2">The sequence shown here is derived from an EMBL/GenBank/DDBJ whole genome shotgun (WGS) entry which is preliminary data.</text>
</comment>
<evidence type="ECO:0008006" key="4">
    <source>
        <dbReference type="Google" id="ProtNLM"/>
    </source>
</evidence>
<feature type="transmembrane region" description="Helical" evidence="1">
    <location>
        <begin position="20"/>
        <end position="40"/>
    </location>
</feature>
<evidence type="ECO:0000256" key="1">
    <source>
        <dbReference type="SAM" id="Phobius"/>
    </source>
</evidence>
<evidence type="ECO:0000313" key="2">
    <source>
        <dbReference type="EMBL" id="KIQ67956.1"/>
    </source>
</evidence>
<dbReference type="EMBL" id="AONG01000018">
    <property type="protein sequence ID" value="KIQ67956.1"/>
    <property type="molecule type" value="Genomic_DNA"/>
</dbReference>
<dbReference type="RefSeq" id="WP_018302171.1">
    <property type="nucleotide sequence ID" value="NZ_KB902282.1"/>
</dbReference>
<name>A0A0D0P8Q5_9RHOB</name>
<keyword evidence="1" id="KW-1133">Transmembrane helix</keyword>
<keyword evidence="1" id="KW-0812">Transmembrane</keyword>
<keyword evidence="3" id="KW-1185">Reference proteome</keyword>
<dbReference type="Proteomes" id="UP000035100">
    <property type="component" value="Unassembled WGS sequence"/>
</dbReference>
<organism evidence="2 3">
    <name type="scientific">Wenxinia marina DSM 24838</name>
    <dbReference type="NCBI Taxonomy" id="1123501"/>
    <lineage>
        <taxon>Bacteria</taxon>
        <taxon>Pseudomonadati</taxon>
        <taxon>Pseudomonadota</taxon>
        <taxon>Alphaproteobacteria</taxon>
        <taxon>Rhodobacterales</taxon>
        <taxon>Roseobacteraceae</taxon>
        <taxon>Wenxinia</taxon>
    </lineage>
</organism>